<sequence length="281" mass="32263">MSVDQGPAPERVIRPQRGFITINFGELWRYRELFGFLAWRDILLRYKQTYLGVTWVILQPVLMVVVFTVLFGSVAKFPTHGAPYAIITFAALVPWQFFSNTLSESSNSMVASARIISRVYFPRLIIPASVVSSGFVEAGISFVLLLIFMAIYHVPVQPLLLLLPVFLFLTFLVSFAAGAWFSALNVKYRDIRYVVPFITRLGMYVTPVPFLWMDIVPERWRMWYCLNPLVAVIDGFRWSVLGPKFEPYWPGFFLSLGVGFVMLVTGMMYFRNTEKTFADII</sequence>
<evidence type="ECO:0000256" key="9">
    <source>
        <dbReference type="RuleBase" id="RU361157"/>
    </source>
</evidence>
<evidence type="ECO:0000259" key="10">
    <source>
        <dbReference type="PROSITE" id="PS51012"/>
    </source>
</evidence>
<dbReference type="FunCoup" id="B4CZW8">
    <property type="interactions" value="254"/>
</dbReference>
<feature type="transmembrane region" description="Helical" evidence="9">
    <location>
        <begin position="248"/>
        <end position="270"/>
    </location>
</feature>
<gene>
    <name evidence="11" type="ORF">CfE428DRAFT_2206</name>
</gene>
<accession>B4CZW8</accession>
<dbReference type="STRING" id="497964.CfE428DRAFT_2206"/>
<comment type="subcellular location">
    <subcellularLocation>
        <location evidence="1">Cell inner membrane</location>
        <topology evidence="1">Multi-pass membrane protein</topology>
    </subcellularLocation>
    <subcellularLocation>
        <location evidence="9">Cell membrane</location>
        <topology evidence="9">Multi-pass membrane protein</topology>
    </subcellularLocation>
</comment>
<feature type="transmembrane region" description="Helical" evidence="9">
    <location>
        <begin position="124"/>
        <end position="153"/>
    </location>
</feature>
<dbReference type="EMBL" id="ABVL01000005">
    <property type="protein sequence ID" value="EDY20282.1"/>
    <property type="molecule type" value="Genomic_DNA"/>
</dbReference>
<feature type="transmembrane region" description="Helical" evidence="9">
    <location>
        <begin position="159"/>
        <end position="181"/>
    </location>
</feature>
<dbReference type="PANTHER" id="PTHR30413">
    <property type="entry name" value="INNER MEMBRANE TRANSPORT PERMEASE"/>
    <property type="match status" value="1"/>
</dbReference>
<organism evidence="11 12">
    <name type="scientific">Chthoniobacter flavus Ellin428</name>
    <dbReference type="NCBI Taxonomy" id="497964"/>
    <lineage>
        <taxon>Bacteria</taxon>
        <taxon>Pseudomonadati</taxon>
        <taxon>Verrucomicrobiota</taxon>
        <taxon>Spartobacteria</taxon>
        <taxon>Chthoniobacterales</taxon>
        <taxon>Chthoniobacteraceae</taxon>
        <taxon>Chthoniobacter</taxon>
    </lineage>
</organism>
<name>B4CZW8_9BACT</name>
<evidence type="ECO:0000256" key="1">
    <source>
        <dbReference type="ARBA" id="ARBA00004429"/>
    </source>
</evidence>
<evidence type="ECO:0000313" key="11">
    <source>
        <dbReference type="EMBL" id="EDY20282.1"/>
    </source>
</evidence>
<keyword evidence="6 9" id="KW-0812">Transmembrane</keyword>
<evidence type="ECO:0000256" key="4">
    <source>
        <dbReference type="ARBA" id="ARBA00022475"/>
    </source>
</evidence>
<feature type="domain" description="ABC transmembrane type-2" evidence="10">
    <location>
        <begin position="51"/>
        <end position="273"/>
    </location>
</feature>
<keyword evidence="12" id="KW-1185">Reference proteome</keyword>
<dbReference type="InParanoid" id="B4CZW8"/>
<keyword evidence="7 9" id="KW-1133">Transmembrane helix</keyword>
<evidence type="ECO:0000256" key="6">
    <source>
        <dbReference type="ARBA" id="ARBA00022692"/>
    </source>
</evidence>
<reference evidence="11 12" key="1">
    <citation type="journal article" date="2011" name="J. Bacteriol.">
        <title>Genome sequence of Chthoniobacter flavus Ellin428, an aerobic heterotrophic soil bacterium.</title>
        <authorList>
            <person name="Kant R."/>
            <person name="van Passel M.W."/>
            <person name="Palva A."/>
            <person name="Lucas S."/>
            <person name="Lapidus A."/>
            <person name="Glavina Del Rio T."/>
            <person name="Dalin E."/>
            <person name="Tice H."/>
            <person name="Bruce D."/>
            <person name="Goodwin L."/>
            <person name="Pitluck S."/>
            <person name="Larimer F.W."/>
            <person name="Land M.L."/>
            <person name="Hauser L."/>
            <person name="Sangwan P."/>
            <person name="de Vos W.M."/>
            <person name="Janssen P.H."/>
            <person name="Smidt H."/>
        </authorList>
    </citation>
    <scope>NUCLEOTIDE SEQUENCE [LARGE SCALE GENOMIC DNA]</scope>
    <source>
        <strain evidence="11 12">Ellin428</strain>
    </source>
</reference>
<feature type="transmembrane region" description="Helical" evidence="9">
    <location>
        <begin position="50"/>
        <end position="75"/>
    </location>
</feature>
<keyword evidence="3 9" id="KW-0813">Transport</keyword>
<dbReference type="AlphaFoldDB" id="B4CZW8"/>
<evidence type="ECO:0000256" key="2">
    <source>
        <dbReference type="ARBA" id="ARBA00007783"/>
    </source>
</evidence>
<comment type="similarity">
    <text evidence="2 9">Belongs to the ABC-2 integral membrane protein family.</text>
</comment>
<protein>
    <recommendedName>
        <fullName evidence="9">Transport permease protein</fullName>
    </recommendedName>
</protein>
<proteinExistence type="inferred from homology"/>
<evidence type="ECO:0000256" key="8">
    <source>
        <dbReference type="ARBA" id="ARBA00023136"/>
    </source>
</evidence>
<dbReference type="PROSITE" id="PS51012">
    <property type="entry name" value="ABC_TM2"/>
    <property type="match status" value="1"/>
</dbReference>
<evidence type="ECO:0000313" key="12">
    <source>
        <dbReference type="Proteomes" id="UP000005824"/>
    </source>
</evidence>
<dbReference type="InterPro" id="IPR047817">
    <property type="entry name" value="ABC2_TM_bact-type"/>
</dbReference>
<keyword evidence="4 9" id="KW-1003">Cell membrane</keyword>
<dbReference type="RefSeq" id="WP_006979531.1">
    <property type="nucleotide sequence ID" value="NZ_ABVL01000005.1"/>
</dbReference>
<dbReference type="GO" id="GO:0140359">
    <property type="term" value="F:ABC-type transporter activity"/>
    <property type="evidence" value="ECO:0007669"/>
    <property type="project" value="InterPro"/>
</dbReference>
<dbReference type="Pfam" id="PF01061">
    <property type="entry name" value="ABC2_membrane"/>
    <property type="match status" value="1"/>
</dbReference>
<keyword evidence="5" id="KW-0997">Cell inner membrane</keyword>
<keyword evidence="8 9" id="KW-0472">Membrane</keyword>
<dbReference type="Proteomes" id="UP000005824">
    <property type="component" value="Unassembled WGS sequence"/>
</dbReference>
<evidence type="ECO:0000256" key="3">
    <source>
        <dbReference type="ARBA" id="ARBA00022448"/>
    </source>
</evidence>
<dbReference type="InterPro" id="IPR013525">
    <property type="entry name" value="ABC2_TM"/>
</dbReference>
<feature type="transmembrane region" description="Helical" evidence="9">
    <location>
        <begin position="193"/>
        <end position="213"/>
    </location>
</feature>
<dbReference type="eggNOG" id="COG1682">
    <property type="taxonomic scope" value="Bacteria"/>
</dbReference>
<comment type="caution">
    <text evidence="11">The sequence shown here is derived from an EMBL/GenBank/DDBJ whole genome shotgun (WGS) entry which is preliminary data.</text>
</comment>
<dbReference type="PANTHER" id="PTHR30413:SF8">
    <property type="entry name" value="TRANSPORT PERMEASE PROTEIN"/>
    <property type="match status" value="1"/>
</dbReference>
<dbReference type="GO" id="GO:0005886">
    <property type="term" value="C:plasma membrane"/>
    <property type="evidence" value="ECO:0007669"/>
    <property type="project" value="UniProtKB-SubCell"/>
</dbReference>
<evidence type="ECO:0000256" key="5">
    <source>
        <dbReference type="ARBA" id="ARBA00022519"/>
    </source>
</evidence>
<feature type="transmembrane region" description="Helical" evidence="9">
    <location>
        <begin position="81"/>
        <end position="103"/>
    </location>
</feature>
<evidence type="ECO:0000256" key="7">
    <source>
        <dbReference type="ARBA" id="ARBA00022989"/>
    </source>
</evidence>
<dbReference type="GO" id="GO:0015920">
    <property type="term" value="P:lipopolysaccharide transport"/>
    <property type="evidence" value="ECO:0007669"/>
    <property type="project" value="TreeGrafter"/>
</dbReference>